<dbReference type="PANTHER" id="PTHR33408:SF2">
    <property type="entry name" value="TRANSPOSASE DDE DOMAIN-CONTAINING PROTEIN"/>
    <property type="match status" value="1"/>
</dbReference>
<evidence type="ECO:0000259" key="2">
    <source>
        <dbReference type="Pfam" id="PF01609"/>
    </source>
</evidence>
<feature type="compositionally biased region" description="Basic and acidic residues" evidence="1">
    <location>
        <begin position="1"/>
        <end position="14"/>
    </location>
</feature>
<organism evidence="3 4">
    <name type="scientific">Jeotgalibacillus soli</name>
    <dbReference type="NCBI Taxonomy" id="889306"/>
    <lineage>
        <taxon>Bacteria</taxon>
        <taxon>Bacillati</taxon>
        <taxon>Bacillota</taxon>
        <taxon>Bacilli</taxon>
        <taxon>Bacillales</taxon>
        <taxon>Caryophanaceae</taxon>
        <taxon>Jeotgalibacillus</taxon>
    </lineage>
</organism>
<accession>A0A0C2RU28</accession>
<dbReference type="STRING" id="889306.KP78_28030"/>
<feature type="compositionally biased region" description="Basic and acidic residues" evidence="1">
    <location>
        <begin position="22"/>
        <end position="37"/>
    </location>
</feature>
<dbReference type="AlphaFoldDB" id="A0A0C2RU28"/>
<dbReference type="InterPro" id="IPR002559">
    <property type="entry name" value="Transposase_11"/>
</dbReference>
<gene>
    <name evidence="3" type="ORF">KP78_28030</name>
</gene>
<keyword evidence="4" id="KW-1185">Reference proteome</keyword>
<name>A0A0C2RU28_9BACL</name>
<evidence type="ECO:0000256" key="1">
    <source>
        <dbReference type="SAM" id="MobiDB-lite"/>
    </source>
</evidence>
<proteinExistence type="predicted"/>
<sequence length="197" mass="23387">MKKLEKRLEKDPKNKTLRKAKRQLEKDLFPRKQKYEQQKSTFEGRNSYSKTDTDATFMRMKEDHMKNGQLKPYYNVQIGIENQFVVGFSLHQRAGDPGCLIPHLNVLDRYDRPKPKSVIADSGYGSEENYAFCEKEEIKAYIKYSTFDKESTKKWKEQVGRVDNMSYDDELDEWICKNEYNITKNMNLYLFSSNSEK</sequence>
<reference evidence="3 4" key="1">
    <citation type="submission" date="2015-01" db="EMBL/GenBank/DDBJ databases">
        <title>Genome sequencing of Jeotgalibacillus soli.</title>
        <authorList>
            <person name="Goh K.M."/>
            <person name="Chan K.-G."/>
            <person name="Yaakop A.S."/>
            <person name="Ee R."/>
            <person name="Gan H.M."/>
            <person name="Chan C.S."/>
        </authorList>
    </citation>
    <scope>NUCLEOTIDE SEQUENCE [LARGE SCALE GENOMIC DNA]</scope>
    <source>
        <strain evidence="3 4">P9</strain>
    </source>
</reference>
<dbReference type="GO" id="GO:0004803">
    <property type="term" value="F:transposase activity"/>
    <property type="evidence" value="ECO:0007669"/>
    <property type="project" value="InterPro"/>
</dbReference>
<feature type="domain" description="Transposase IS4-like" evidence="2">
    <location>
        <begin position="47"/>
        <end position="158"/>
    </location>
</feature>
<dbReference type="PATRIC" id="fig|889306.3.peg.2816"/>
<feature type="region of interest" description="Disordered" evidence="1">
    <location>
        <begin position="1"/>
        <end position="48"/>
    </location>
</feature>
<dbReference type="GO" id="GO:0003677">
    <property type="term" value="F:DNA binding"/>
    <property type="evidence" value="ECO:0007669"/>
    <property type="project" value="InterPro"/>
</dbReference>
<protein>
    <submittedName>
        <fullName evidence="3">Transposase</fullName>
    </submittedName>
</protein>
<comment type="caution">
    <text evidence="3">The sequence shown here is derived from an EMBL/GenBank/DDBJ whole genome shotgun (WGS) entry which is preliminary data.</text>
</comment>
<dbReference type="PANTHER" id="PTHR33408">
    <property type="entry name" value="TRANSPOSASE"/>
    <property type="match status" value="1"/>
</dbReference>
<dbReference type="Proteomes" id="UP000031938">
    <property type="component" value="Unassembled WGS sequence"/>
</dbReference>
<dbReference type="EMBL" id="JXRP01000018">
    <property type="protein sequence ID" value="KIL45259.1"/>
    <property type="molecule type" value="Genomic_DNA"/>
</dbReference>
<evidence type="ECO:0000313" key="4">
    <source>
        <dbReference type="Proteomes" id="UP000031938"/>
    </source>
</evidence>
<feature type="compositionally biased region" description="Polar residues" evidence="1">
    <location>
        <begin position="38"/>
        <end position="48"/>
    </location>
</feature>
<dbReference type="Pfam" id="PF01609">
    <property type="entry name" value="DDE_Tnp_1"/>
    <property type="match status" value="1"/>
</dbReference>
<dbReference type="GO" id="GO:0006313">
    <property type="term" value="P:DNA transposition"/>
    <property type="evidence" value="ECO:0007669"/>
    <property type="project" value="InterPro"/>
</dbReference>
<evidence type="ECO:0000313" key="3">
    <source>
        <dbReference type="EMBL" id="KIL45259.1"/>
    </source>
</evidence>